<dbReference type="Proteomes" id="UP000437131">
    <property type="component" value="Unassembled WGS sequence"/>
</dbReference>
<dbReference type="RefSeq" id="WP_015219709.1">
    <property type="nucleotide sequence ID" value="NZ_WMIA01000006.1"/>
</dbReference>
<sequence>MSIELTIGRKADKPWWNRPLVGDKPLVDYLFKQYSRTHICPEIISLHDYHLEKLESVSVTLKALFNQKFTHSDFLIYARLEGYFQKYCQTKKHYFLVGKEFFKIILNNLDNLRSITKIEKKYNQPSLLAFYDSVYDLIKENHHKLIFQEKLIKLHYSFKCQFKETREIKIIDKYLAYFISISEVENLLYFLDLLRVNNLTNWDNFTRLSNFIEETKNGMIEDIKPFLLFAKSEGDFLIEIANKVIKIKEDDDTKLINIAKIFQYIALVDKYENLYSQFQLFLRCLSKWEKIYYDIVNIRKNYPIHQFIIPPSFKVKLPSFEIYKSYHDYLDYSCLTRLIY</sequence>
<evidence type="ECO:0000313" key="1">
    <source>
        <dbReference type="EMBL" id="MTF38560.1"/>
    </source>
</evidence>
<proteinExistence type="predicted"/>
<dbReference type="EMBL" id="WMIA01000006">
    <property type="protein sequence ID" value="MTF38560.1"/>
    <property type="molecule type" value="Genomic_DNA"/>
</dbReference>
<accession>A0A844GRI5</accession>
<dbReference type="AlphaFoldDB" id="A0A844GRI5"/>
<evidence type="ECO:0000313" key="2">
    <source>
        <dbReference type="Proteomes" id="UP000437131"/>
    </source>
</evidence>
<name>A0A844GRI5_9CHRO</name>
<protein>
    <submittedName>
        <fullName evidence="1">Uncharacterized protein</fullName>
    </submittedName>
</protein>
<comment type="caution">
    <text evidence="1">The sequence shown here is derived from an EMBL/GenBank/DDBJ whole genome shotgun (WGS) entry which is preliminary data.</text>
</comment>
<reference evidence="1 2" key="1">
    <citation type="submission" date="2019-11" db="EMBL/GenBank/DDBJ databases">
        <title>Isolation of a new High Light Tolerant Cyanobacteria.</title>
        <authorList>
            <person name="Dobson Z."/>
            <person name="Vaughn N."/>
            <person name="Vaughn M."/>
            <person name="Fromme P."/>
            <person name="Mazor Y."/>
        </authorList>
    </citation>
    <scope>NUCLEOTIDE SEQUENCE [LARGE SCALE GENOMIC DNA]</scope>
    <source>
        <strain evidence="1 2">0216</strain>
    </source>
</reference>
<gene>
    <name evidence="1" type="ORF">GGC33_06445</name>
</gene>
<organism evidence="1 2">
    <name type="scientific">Cyanobacterium aponinum 0216</name>
    <dbReference type="NCBI Taxonomy" id="2676140"/>
    <lineage>
        <taxon>Bacteria</taxon>
        <taxon>Bacillati</taxon>
        <taxon>Cyanobacteriota</taxon>
        <taxon>Cyanophyceae</taxon>
        <taxon>Oscillatoriophycideae</taxon>
        <taxon>Chroococcales</taxon>
        <taxon>Geminocystaceae</taxon>
        <taxon>Cyanobacterium</taxon>
    </lineage>
</organism>